<organism evidence="1 2">
    <name type="scientific">Natrialba magadii (strain ATCC 43099 / DSM 3394 / CCM 3739 / CIP 104546 / IAM 13178 / JCM 8861 / NBRC 102185 / NCIMB 2190 / MS3)</name>
    <name type="common">Natronobacterium magadii</name>
    <dbReference type="NCBI Taxonomy" id="547559"/>
    <lineage>
        <taxon>Archaea</taxon>
        <taxon>Methanobacteriati</taxon>
        <taxon>Methanobacteriota</taxon>
        <taxon>Stenosarchaea group</taxon>
        <taxon>Halobacteria</taxon>
        <taxon>Halobacteriales</taxon>
        <taxon>Natrialbaceae</taxon>
        <taxon>Natrialba</taxon>
    </lineage>
</organism>
<gene>
    <name evidence="1" type="ORF">C500_09042</name>
</gene>
<dbReference type="Proteomes" id="UP000011543">
    <property type="component" value="Unassembled WGS sequence"/>
</dbReference>
<reference evidence="1 2" key="1">
    <citation type="journal article" date="2014" name="PLoS Genet.">
        <title>Phylogenetically driven sequencing of extremely halophilic archaea reveals strategies for static and dynamic osmo-response.</title>
        <authorList>
            <person name="Becker E.A."/>
            <person name="Seitzer P.M."/>
            <person name="Tritt A."/>
            <person name="Larsen D."/>
            <person name="Krusor M."/>
            <person name="Yao A.I."/>
            <person name="Wu D."/>
            <person name="Madern D."/>
            <person name="Eisen J.A."/>
            <person name="Darling A.E."/>
            <person name="Facciotti M.T."/>
        </authorList>
    </citation>
    <scope>NUCLEOTIDE SEQUENCE [LARGE SCALE GENOMIC DNA]</scope>
    <source>
        <strain evidence="2">ATCC 43099 / DSM 3394 / CCM 3739 / CIP 104546 / IAM 13178 / JCM 8861 / NBRC 102185 / NCIMB 2190 / MS3</strain>
    </source>
</reference>
<evidence type="ECO:0000313" key="1">
    <source>
        <dbReference type="EMBL" id="ELY30654.1"/>
    </source>
</evidence>
<comment type="caution">
    <text evidence="1">The sequence shown here is derived from an EMBL/GenBank/DDBJ whole genome shotgun (WGS) entry which is preliminary data.</text>
</comment>
<dbReference type="EMBL" id="AOHS01000030">
    <property type="protein sequence ID" value="ELY30654.1"/>
    <property type="molecule type" value="Genomic_DNA"/>
</dbReference>
<name>L9V0Q1_NATMM</name>
<proteinExistence type="predicted"/>
<dbReference type="InterPro" id="IPR055537">
    <property type="entry name" value="DUF7113"/>
</dbReference>
<sequence>MLMVRGRAGGTELTGTLYERGEQAPTFKGAPNEDAAYVWVCDEFYEVVSGGSSQLVNGREVNLAFESPMPRGFDTRDQALEAAKEHVRTQFARIGVDPASVEFEVEKAEVETGPVSYTHL</sequence>
<protein>
    <submittedName>
        <fullName evidence="1">Uncharacterized protein</fullName>
    </submittedName>
</protein>
<dbReference type="RefSeq" id="WP_004215611.1">
    <property type="nucleotide sequence ID" value="NZ_AOHS01000030.1"/>
</dbReference>
<accession>L9V0Q1</accession>
<evidence type="ECO:0000313" key="2">
    <source>
        <dbReference type="Proteomes" id="UP000011543"/>
    </source>
</evidence>
<dbReference type="Pfam" id="PF23425">
    <property type="entry name" value="DUF7113"/>
    <property type="match status" value="1"/>
</dbReference>
<dbReference type="AlphaFoldDB" id="L9V0Q1"/>
<dbReference type="PATRIC" id="fig|547559.17.peg.1781"/>